<dbReference type="PANTHER" id="PTHR47506">
    <property type="entry name" value="TRANSCRIPTIONAL REGULATORY PROTEIN"/>
    <property type="match status" value="1"/>
</dbReference>
<evidence type="ECO:0000313" key="7">
    <source>
        <dbReference type="Proteomes" id="UP001501759"/>
    </source>
</evidence>
<proteinExistence type="predicted"/>
<comment type="caution">
    <text evidence="6">The sequence shown here is derived from an EMBL/GenBank/DDBJ whole genome shotgun (WGS) entry which is preliminary data.</text>
</comment>
<dbReference type="SUPFAM" id="SSF46689">
    <property type="entry name" value="Homeodomain-like"/>
    <property type="match status" value="1"/>
</dbReference>
<feature type="domain" description="HTH tetR-type" evidence="5">
    <location>
        <begin position="9"/>
        <end position="69"/>
    </location>
</feature>
<dbReference type="EMBL" id="BAABKB010000023">
    <property type="protein sequence ID" value="GAA5023079.1"/>
    <property type="molecule type" value="Genomic_DNA"/>
</dbReference>
<evidence type="ECO:0000256" key="4">
    <source>
        <dbReference type="PROSITE-ProRule" id="PRU00335"/>
    </source>
</evidence>
<dbReference type="PANTHER" id="PTHR47506:SF7">
    <property type="entry name" value="TRANSCRIPTIONAL REGULATORY PROTEIN"/>
    <property type="match status" value="1"/>
</dbReference>
<dbReference type="RefSeq" id="WP_345655034.1">
    <property type="nucleotide sequence ID" value="NZ_BAABKB010000023.1"/>
</dbReference>
<dbReference type="InterPro" id="IPR023772">
    <property type="entry name" value="DNA-bd_HTH_TetR-type_CS"/>
</dbReference>
<evidence type="ECO:0000259" key="5">
    <source>
        <dbReference type="PROSITE" id="PS50977"/>
    </source>
</evidence>
<feature type="DNA-binding region" description="H-T-H motif" evidence="4">
    <location>
        <begin position="32"/>
        <end position="51"/>
    </location>
</feature>
<evidence type="ECO:0000256" key="1">
    <source>
        <dbReference type="ARBA" id="ARBA00023015"/>
    </source>
</evidence>
<dbReference type="PROSITE" id="PS50977">
    <property type="entry name" value="HTH_TETR_2"/>
    <property type="match status" value="1"/>
</dbReference>
<dbReference type="Proteomes" id="UP001501759">
    <property type="component" value="Unassembled WGS sequence"/>
</dbReference>
<evidence type="ECO:0000313" key="6">
    <source>
        <dbReference type="EMBL" id="GAA5023079.1"/>
    </source>
</evidence>
<dbReference type="InterPro" id="IPR001647">
    <property type="entry name" value="HTH_TetR"/>
</dbReference>
<accession>A0ABP9J824</accession>
<keyword evidence="2 4" id="KW-0238">DNA-binding</keyword>
<keyword evidence="7" id="KW-1185">Reference proteome</keyword>
<name>A0ABP9J824_9ACTN</name>
<dbReference type="Pfam" id="PF00440">
    <property type="entry name" value="TetR_N"/>
    <property type="match status" value="1"/>
</dbReference>
<sequence>MRASREQVAANRDAIVVSAGQQFRKRGFDDVTIADVMKAAGLTHGGFYGYFASKEALAAAVCERGIADSVAAVDAMAPQGNEGRAPNAEPLLHQFVRDYVSARHRDGPEDGCSVAALAHHGGRSSAEIQHILASGIKGMAESLSRLRELDAPDRGPRPEPDFATLSTMIGALALSRAVADADPRLSDTILEAARAHIETSA</sequence>
<dbReference type="PROSITE" id="PS01081">
    <property type="entry name" value="HTH_TETR_1"/>
    <property type="match status" value="1"/>
</dbReference>
<reference evidence="7" key="1">
    <citation type="journal article" date="2019" name="Int. J. Syst. Evol. Microbiol.">
        <title>The Global Catalogue of Microorganisms (GCM) 10K type strain sequencing project: providing services to taxonomists for standard genome sequencing and annotation.</title>
        <authorList>
            <consortium name="The Broad Institute Genomics Platform"/>
            <consortium name="The Broad Institute Genome Sequencing Center for Infectious Disease"/>
            <person name="Wu L."/>
            <person name="Ma J."/>
        </authorList>
    </citation>
    <scope>NUCLEOTIDE SEQUENCE [LARGE SCALE GENOMIC DNA]</scope>
    <source>
        <strain evidence="7">JCM 18409</strain>
    </source>
</reference>
<gene>
    <name evidence="6" type="ORF">GCM10023335_55540</name>
</gene>
<keyword evidence="3" id="KW-0804">Transcription</keyword>
<evidence type="ECO:0000256" key="3">
    <source>
        <dbReference type="ARBA" id="ARBA00023163"/>
    </source>
</evidence>
<dbReference type="PRINTS" id="PR00455">
    <property type="entry name" value="HTHTETR"/>
</dbReference>
<dbReference type="Gene3D" id="1.10.10.60">
    <property type="entry name" value="Homeodomain-like"/>
    <property type="match status" value="1"/>
</dbReference>
<evidence type="ECO:0000256" key="2">
    <source>
        <dbReference type="ARBA" id="ARBA00023125"/>
    </source>
</evidence>
<keyword evidence="1" id="KW-0805">Transcription regulation</keyword>
<dbReference type="SUPFAM" id="SSF48498">
    <property type="entry name" value="Tetracyclin repressor-like, C-terminal domain"/>
    <property type="match status" value="1"/>
</dbReference>
<dbReference type="Gene3D" id="1.10.357.10">
    <property type="entry name" value="Tetracycline Repressor, domain 2"/>
    <property type="match status" value="1"/>
</dbReference>
<organism evidence="6 7">
    <name type="scientific">Streptomyces siamensis</name>
    <dbReference type="NCBI Taxonomy" id="1274986"/>
    <lineage>
        <taxon>Bacteria</taxon>
        <taxon>Bacillati</taxon>
        <taxon>Actinomycetota</taxon>
        <taxon>Actinomycetes</taxon>
        <taxon>Kitasatosporales</taxon>
        <taxon>Streptomycetaceae</taxon>
        <taxon>Streptomyces</taxon>
    </lineage>
</organism>
<dbReference type="InterPro" id="IPR009057">
    <property type="entry name" value="Homeodomain-like_sf"/>
</dbReference>
<protein>
    <submittedName>
        <fullName evidence="6">TetR/AcrR family transcriptional regulator</fullName>
    </submittedName>
</protein>
<dbReference type="InterPro" id="IPR036271">
    <property type="entry name" value="Tet_transcr_reg_TetR-rel_C_sf"/>
</dbReference>